<dbReference type="EMBL" id="LR796163">
    <property type="protein sequence ID" value="CAB4122885.1"/>
    <property type="molecule type" value="Genomic_DNA"/>
</dbReference>
<accession>A0A6J5KNE9</accession>
<proteinExistence type="predicted"/>
<protein>
    <submittedName>
        <fullName evidence="2">Uncharacterized protein</fullName>
    </submittedName>
</protein>
<name>A0A6J5KNE9_9CAUD</name>
<sequence length="43" mass="4866">MSLCKTTANIWPFPPPTGPVPWTPAQQAAYRRQQREQAGEAPW</sequence>
<feature type="region of interest" description="Disordered" evidence="1">
    <location>
        <begin position="1"/>
        <end position="43"/>
    </location>
</feature>
<feature type="compositionally biased region" description="Pro residues" evidence="1">
    <location>
        <begin position="12"/>
        <end position="22"/>
    </location>
</feature>
<feature type="compositionally biased region" description="Basic and acidic residues" evidence="1">
    <location>
        <begin position="33"/>
        <end position="43"/>
    </location>
</feature>
<evidence type="ECO:0000313" key="2">
    <source>
        <dbReference type="EMBL" id="CAB4122885.1"/>
    </source>
</evidence>
<organism evidence="2">
    <name type="scientific">uncultured Caudovirales phage</name>
    <dbReference type="NCBI Taxonomy" id="2100421"/>
    <lineage>
        <taxon>Viruses</taxon>
        <taxon>Duplodnaviria</taxon>
        <taxon>Heunggongvirae</taxon>
        <taxon>Uroviricota</taxon>
        <taxon>Caudoviricetes</taxon>
        <taxon>Peduoviridae</taxon>
        <taxon>Maltschvirus</taxon>
        <taxon>Maltschvirus maltsch</taxon>
    </lineage>
</organism>
<gene>
    <name evidence="2" type="ORF">UFOVP37_77</name>
</gene>
<reference evidence="2" key="1">
    <citation type="submission" date="2020-04" db="EMBL/GenBank/DDBJ databases">
        <authorList>
            <person name="Chiriac C."/>
            <person name="Salcher M."/>
            <person name="Ghai R."/>
            <person name="Kavagutti S V."/>
        </authorList>
    </citation>
    <scope>NUCLEOTIDE SEQUENCE</scope>
</reference>
<evidence type="ECO:0000256" key="1">
    <source>
        <dbReference type="SAM" id="MobiDB-lite"/>
    </source>
</evidence>